<evidence type="ECO:0000259" key="6">
    <source>
        <dbReference type="Pfam" id="PF01397"/>
    </source>
</evidence>
<dbReference type="SUPFAM" id="SSF48576">
    <property type="entry name" value="Terpenoid synthases"/>
    <property type="match status" value="1"/>
</dbReference>
<dbReference type="SFLD" id="SFLDS00005">
    <property type="entry name" value="Isoprenoid_Synthase_Type_I"/>
    <property type="match status" value="1"/>
</dbReference>
<evidence type="ECO:0000259" key="7">
    <source>
        <dbReference type="Pfam" id="PF03936"/>
    </source>
</evidence>
<evidence type="ECO:0000313" key="9">
    <source>
        <dbReference type="Proteomes" id="UP000095767"/>
    </source>
</evidence>
<dbReference type="GO" id="GO:0010333">
    <property type="term" value="F:terpene synthase activity"/>
    <property type="evidence" value="ECO:0007669"/>
    <property type="project" value="InterPro"/>
</dbReference>
<dbReference type="GO" id="GO:0016102">
    <property type="term" value="P:diterpenoid biosynthetic process"/>
    <property type="evidence" value="ECO:0007669"/>
    <property type="project" value="InterPro"/>
</dbReference>
<dbReference type="InterPro" id="IPR001906">
    <property type="entry name" value="Terpene_synth_N"/>
</dbReference>
<feature type="domain" description="Terpene synthase N-terminal" evidence="6">
    <location>
        <begin position="2"/>
        <end position="149"/>
    </location>
</feature>
<dbReference type="PANTHER" id="PTHR31225:SF93">
    <property type="entry name" value="ALPHA-HUMULENE_(-)-(E)-BETA-CARYOPHYLLENE SYNTHASE"/>
    <property type="match status" value="1"/>
</dbReference>
<dbReference type="InterPro" id="IPR008949">
    <property type="entry name" value="Isoprenoid_synthase_dom_sf"/>
</dbReference>
<keyword evidence="9" id="KW-1185">Reference proteome</keyword>
<evidence type="ECO:0000256" key="5">
    <source>
        <dbReference type="ARBA" id="ARBA00023239"/>
    </source>
</evidence>
<dbReference type="InterPro" id="IPR050148">
    <property type="entry name" value="Terpene_synthase-like"/>
</dbReference>
<comment type="cofactor">
    <cofactor evidence="2">
        <name>Mg(2+)</name>
        <dbReference type="ChEBI" id="CHEBI:18420"/>
    </cofactor>
</comment>
<keyword evidence="4" id="KW-0460">Magnesium</keyword>
<protein>
    <submittedName>
        <fullName evidence="8">(S)-beta-macrocarpene synthase</fullName>
    </submittedName>
</protein>
<name>A0A1E5UQE2_9POAL</name>
<dbReference type="FunFam" id="1.10.600.10:FF:000007">
    <property type="entry name" value="Isoprene synthase, chloroplastic"/>
    <property type="match status" value="1"/>
</dbReference>
<dbReference type="PANTHER" id="PTHR31225">
    <property type="entry name" value="OS04G0344100 PROTEIN-RELATED"/>
    <property type="match status" value="1"/>
</dbReference>
<dbReference type="SUPFAM" id="SSF48239">
    <property type="entry name" value="Terpenoid cyclases/Protein prenyltransferases"/>
    <property type="match status" value="1"/>
</dbReference>
<evidence type="ECO:0000256" key="3">
    <source>
        <dbReference type="ARBA" id="ARBA00022723"/>
    </source>
</evidence>
<dbReference type="Pfam" id="PF01397">
    <property type="entry name" value="Terpene_synth"/>
    <property type="match status" value="1"/>
</dbReference>
<dbReference type="AlphaFoldDB" id="A0A1E5UQE2"/>
<dbReference type="SFLD" id="SFLDG01019">
    <property type="entry name" value="Terpene_Cyclase_Like_1_C_Termi"/>
    <property type="match status" value="1"/>
</dbReference>
<dbReference type="InterPro" id="IPR005630">
    <property type="entry name" value="Terpene_synthase_metal-bd"/>
</dbReference>
<dbReference type="InterPro" id="IPR036965">
    <property type="entry name" value="Terpene_synth_N_sf"/>
</dbReference>
<keyword evidence="5" id="KW-0456">Lyase</keyword>
<feature type="domain" description="Terpene synthase metal-binding" evidence="7">
    <location>
        <begin position="206"/>
        <end position="445"/>
    </location>
</feature>
<evidence type="ECO:0000256" key="2">
    <source>
        <dbReference type="ARBA" id="ARBA00001946"/>
    </source>
</evidence>
<dbReference type="GO" id="GO:0000287">
    <property type="term" value="F:magnesium ion binding"/>
    <property type="evidence" value="ECO:0007669"/>
    <property type="project" value="InterPro"/>
</dbReference>
<accession>A0A1E5UQE2</accession>
<sequence>MRERAGVLREEVRKIIKCSNDLPDMLDLMITLQRLSLDYHYEDEINEMLQVVYNSNHYDGDLNVVSRRFYLLRKSGYNVPSDVFLNFKDKKGDFVEADIRSLLSLYNAAYLRTHGEALLDEAISFTRRCLQGELENLESPLAEEVSCALDTPLFRRVGILETRNYIPIYEKEPTQKEAILEFAKLNFNLLQLLYCEELKEVTTWWKKLNVESNFCFVRNRIVEMYFWMNGACHEPQYSHSRIILAKMMGFITILDDFIDTYATTEESMHLGEAIFRWDESAITLLPEYARDFYLYLLKTFCSFEEELGNGKSYRVFYLKKALKQLVQAYIEELKWRDENYIPETLSEHLGLSMRSSGGSPIACASLVGMGEIVTKETLEWFLSYPQLIRSFDTFVRLSDDMASTEREQTGDHNVSTVQCYMKEHGTTMHEACKSIKELIEDLWKDMLQHHLARTEQTMIVSHMVLNFARTGNYMYQDNVDKFTSSHTIKEAIKRLFVEPIPV</sequence>
<dbReference type="OrthoDB" id="1877784at2759"/>
<evidence type="ECO:0000313" key="8">
    <source>
        <dbReference type="EMBL" id="OEL15074.1"/>
    </source>
</evidence>
<dbReference type="Pfam" id="PF03936">
    <property type="entry name" value="Terpene_synth_C"/>
    <property type="match status" value="1"/>
</dbReference>
<comment type="cofactor">
    <cofactor evidence="1">
        <name>Mn(2+)</name>
        <dbReference type="ChEBI" id="CHEBI:29035"/>
    </cofactor>
</comment>
<dbReference type="Proteomes" id="UP000095767">
    <property type="component" value="Unassembled WGS sequence"/>
</dbReference>
<dbReference type="STRING" id="888268.A0A1E5UQE2"/>
<dbReference type="Gene3D" id="1.50.10.130">
    <property type="entry name" value="Terpene synthase, N-terminal domain"/>
    <property type="match status" value="1"/>
</dbReference>
<dbReference type="Gene3D" id="1.10.600.10">
    <property type="entry name" value="Farnesyl Diphosphate Synthase"/>
    <property type="match status" value="1"/>
</dbReference>
<reference evidence="8 9" key="1">
    <citation type="submission" date="2016-09" db="EMBL/GenBank/DDBJ databases">
        <title>The draft genome of Dichanthelium oligosanthes: A C3 panicoid grass species.</title>
        <authorList>
            <person name="Studer A.J."/>
            <person name="Schnable J.C."/>
            <person name="Brutnell T.P."/>
        </authorList>
    </citation>
    <scope>NUCLEOTIDE SEQUENCE [LARGE SCALE GENOMIC DNA]</scope>
    <source>
        <strain evidence="9">cv. Kellogg 1175</strain>
        <tissue evidence="8">Leaf</tissue>
    </source>
</reference>
<dbReference type="InterPro" id="IPR008930">
    <property type="entry name" value="Terpenoid_cyclase/PrenylTrfase"/>
</dbReference>
<evidence type="ECO:0000256" key="4">
    <source>
        <dbReference type="ARBA" id="ARBA00022842"/>
    </source>
</evidence>
<keyword evidence="3" id="KW-0479">Metal-binding</keyword>
<evidence type="ECO:0000256" key="1">
    <source>
        <dbReference type="ARBA" id="ARBA00001936"/>
    </source>
</evidence>
<dbReference type="EMBL" id="LWDX02068096">
    <property type="protein sequence ID" value="OEL15074.1"/>
    <property type="molecule type" value="Genomic_DNA"/>
</dbReference>
<comment type="caution">
    <text evidence="8">The sequence shown here is derived from an EMBL/GenBank/DDBJ whole genome shotgun (WGS) entry which is preliminary data.</text>
</comment>
<proteinExistence type="predicted"/>
<dbReference type="InterPro" id="IPR044814">
    <property type="entry name" value="Terpene_cyclase_plant_C1"/>
</dbReference>
<organism evidence="8 9">
    <name type="scientific">Dichanthelium oligosanthes</name>
    <dbReference type="NCBI Taxonomy" id="888268"/>
    <lineage>
        <taxon>Eukaryota</taxon>
        <taxon>Viridiplantae</taxon>
        <taxon>Streptophyta</taxon>
        <taxon>Embryophyta</taxon>
        <taxon>Tracheophyta</taxon>
        <taxon>Spermatophyta</taxon>
        <taxon>Magnoliopsida</taxon>
        <taxon>Liliopsida</taxon>
        <taxon>Poales</taxon>
        <taxon>Poaceae</taxon>
        <taxon>PACMAD clade</taxon>
        <taxon>Panicoideae</taxon>
        <taxon>Panicodae</taxon>
        <taxon>Paniceae</taxon>
        <taxon>Dichantheliinae</taxon>
        <taxon>Dichanthelium</taxon>
    </lineage>
</organism>
<dbReference type="CDD" id="cd00684">
    <property type="entry name" value="Terpene_cyclase_plant_C1"/>
    <property type="match status" value="1"/>
</dbReference>
<gene>
    <name evidence="8" type="ORF">BAE44_0023905</name>
</gene>
<dbReference type="InterPro" id="IPR034741">
    <property type="entry name" value="Terpene_cyclase-like_1_C"/>
</dbReference>